<feature type="compositionally biased region" description="Acidic residues" evidence="1">
    <location>
        <begin position="1"/>
        <end position="11"/>
    </location>
</feature>
<dbReference type="AlphaFoldDB" id="A0A0H5S7I6"/>
<dbReference type="EMBL" id="LN856966">
    <property type="protein sequence ID" value="CRZ24576.1"/>
    <property type="molecule type" value="Genomic_DNA"/>
</dbReference>
<evidence type="ECO:0000256" key="1">
    <source>
        <dbReference type="SAM" id="MobiDB-lite"/>
    </source>
</evidence>
<organism evidence="2">
    <name type="scientific">Brugia malayi</name>
    <name type="common">Filarial nematode worm</name>
    <dbReference type="NCBI Taxonomy" id="6279"/>
    <lineage>
        <taxon>Eukaryota</taxon>
        <taxon>Metazoa</taxon>
        <taxon>Ecdysozoa</taxon>
        <taxon>Nematoda</taxon>
        <taxon>Chromadorea</taxon>
        <taxon>Rhabditida</taxon>
        <taxon>Spirurina</taxon>
        <taxon>Spiruromorpha</taxon>
        <taxon>Filarioidea</taxon>
        <taxon>Onchocercidae</taxon>
        <taxon>Brugia</taxon>
    </lineage>
</organism>
<feature type="region of interest" description="Disordered" evidence="1">
    <location>
        <begin position="1"/>
        <end position="21"/>
    </location>
</feature>
<dbReference type="WormBase" id="Bm1367">
    <property type="protein sequence ID" value="BM47417"/>
    <property type="gene ID" value="WBGene00221628"/>
</dbReference>
<gene>
    <name evidence="2 3" type="ORF">Bm1367</name>
    <name evidence="2" type="ORF">BM_Bm1367</name>
</gene>
<evidence type="ECO:0000313" key="3">
    <source>
        <dbReference type="WormBase" id="Bm1367"/>
    </source>
</evidence>
<reference evidence="2" key="1">
    <citation type="journal article" date="2007" name="Science">
        <title>Draft genome of the filarial nematode parasite Brugia malayi.</title>
        <authorList>
            <person name="Ghedin E."/>
            <person name="Wang S."/>
            <person name="Spiro D."/>
            <person name="Caler E."/>
            <person name="Zhao Q."/>
            <person name="Crabtree J."/>
            <person name="Allen J.E."/>
            <person name="Delcher A.L."/>
            <person name="Guiliano D.B."/>
            <person name="Miranda-Saavedra D."/>
            <person name="Angiuoli S.V."/>
            <person name="Creasy T."/>
            <person name="Amedeo P."/>
            <person name="Haas B."/>
            <person name="El-Sayed N.M."/>
            <person name="Wortman J.R."/>
            <person name="Feldblyum T."/>
            <person name="Tallon L."/>
            <person name="Schatz M."/>
            <person name="Shumway M."/>
            <person name="Koo H."/>
            <person name="Salzberg S.L."/>
            <person name="Schobel S."/>
            <person name="Pertea M."/>
            <person name="Pop M."/>
            <person name="White O."/>
            <person name="Barton G.J."/>
            <person name="Carlow C.K."/>
            <person name="Crawford M.J."/>
            <person name="Daub J."/>
            <person name="Dimmic M.W."/>
            <person name="Estes C.F."/>
            <person name="Foster J.M."/>
            <person name="Ganatra M."/>
            <person name="Gregory W.F."/>
            <person name="Johnson N.M."/>
            <person name="Jin J."/>
            <person name="Komuniecki R."/>
            <person name="Korf I."/>
            <person name="Kumar S."/>
            <person name="Laney S."/>
            <person name="Li B.W."/>
            <person name="Li W."/>
            <person name="Lindblom T.H."/>
            <person name="Lustigman S."/>
            <person name="Ma D."/>
            <person name="Maina C.V."/>
            <person name="Martin D.M."/>
            <person name="McCarter J.P."/>
            <person name="McReynolds L."/>
            <person name="Mitreva M."/>
            <person name="Nutman T.B."/>
            <person name="Parkinson J."/>
            <person name="Peregrin-Alvarez J.M."/>
            <person name="Poole C."/>
            <person name="Ren Q."/>
            <person name="Saunders L."/>
            <person name="Sluder A.E."/>
            <person name="Smith K."/>
            <person name="Stanke M."/>
            <person name="Unnasch T.R."/>
            <person name="Ware J."/>
            <person name="Wei A.D."/>
            <person name="Weil G."/>
            <person name="Williams D.J."/>
            <person name="Zhang Y."/>
            <person name="Williams S.A."/>
            <person name="Fraser-Liggett C."/>
            <person name="Slatko B."/>
            <person name="Blaxter M.L."/>
            <person name="Scott A.L."/>
        </authorList>
    </citation>
    <scope>NUCLEOTIDE SEQUENCE</scope>
    <source>
        <strain evidence="2">FR3</strain>
    </source>
</reference>
<evidence type="ECO:0000313" key="2">
    <source>
        <dbReference type="EMBL" id="CRZ24576.1"/>
    </source>
</evidence>
<protein>
    <submittedName>
        <fullName evidence="2">Bm1367</fullName>
    </submittedName>
</protein>
<proteinExistence type="predicted"/>
<name>A0A0H5S7I6_BRUMA</name>
<accession>A0A0H5S7I6</accession>
<reference evidence="2" key="2">
    <citation type="submission" date="2012-12" db="EMBL/GenBank/DDBJ databases">
        <authorList>
            <person name="Gao Y.W."/>
            <person name="Fan S.T."/>
            <person name="Sun H.T."/>
            <person name="Wang Z."/>
            <person name="Gao X.L."/>
            <person name="Li Y.G."/>
            <person name="Wang T.C."/>
            <person name="Zhang K."/>
            <person name="Xu W.W."/>
            <person name="Yu Z.J."/>
            <person name="Xia X.Z."/>
        </authorList>
    </citation>
    <scope>NUCLEOTIDE SEQUENCE</scope>
    <source>
        <strain evidence="2">FR3</strain>
    </source>
</reference>
<sequence length="68" mass="7573">MEEGGGDEWDEGTGGWRKGSRVAVSHGHMTVEDDNHCGSYCLLSAGQKKICRRDQIRNTSGQQNKDHR</sequence>